<dbReference type="PANTHER" id="PTHR47197:SF3">
    <property type="entry name" value="DIHYDRO-HEME D1 DEHYDROGENASE"/>
    <property type="match status" value="1"/>
</dbReference>
<dbReference type="PANTHER" id="PTHR47197">
    <property type="entry name" value="PROTEIN NIRF"/>
    <property type="match status" value="1"/>
</dbReference>
<evidence type="ECO:0000256" key="1">
    <source>
        <dbReference type="ARBA" id="ARBA00022729"/>
    </source>
</evidence>
<dbReference type="Pfam" id="PF21783">
    <property type="entry name" value="YNCE"/>
    <property type="match status" value="1"/>
</dbReference>
<evidence type="ECO:0000259" key="3">
    <source>
        <dbReference type="Pfam" id="PF21783"/>
    </source>
</evidence>
<dbReference type="InterPro" id="IPR015943">
    <property type="entry name" value="WD40/YVTN_repeat-like_dom_sf"/>
</dbReference>
<comment type="caution">
    <text evidence="4">The sequence shown here is derived from an EMBL/GenBank/DDBJ whole genome shotgun (WGS) entry which is preliminary data.</text>
</comment>
<organism evidence="4 5">
    <name type="scientific">Deinococcus detaillensis</name>
    <dbReference type="NCBI Taxonomy" id="2592048"/>
    <lineage>
        <taxon>Bacteria</taxon>
        <taxon>Thermotogati</taxon>
        <taxon>Deinococcota</taxon>
        <taxon>Deinococci</taxon>
        <taxon>Deinococcales</taxon>
        <taxon>Deinococcaceae</taxon>
        <taxon>Deinococcus</taxon>
    </lineage>
</organism>
<feature type="signal peptide" evidence="2">
    <location>
        <begin position="1"/>
        <end position="21"/>
    </location>
</feature>
<proteinExistence type="predicted"/>
<dbReference type="InterPro" id="IPR011045">
    <property type="entry name" value="N2O_reductase_N"/>
</dbReference>
<feature type="domain" description="YNCE-like beta-propeller" evidence="3">
    <location>
        <begin position="12"/>
        <end position="334"/>
    </location>
</feature>
<reference evidence="4 5" key="1">
    <citation type="submission" date="2019-07" db="EMBL/GenBank/DDBJ databases">
        <title>Deinococcus detaillus sp. nov., isolated from humus soil in Antarctica.</title>
        <authorList>
            <person name="Zhang K."/>
        </authorList>
    </citation>
    <scope>NUCLEOTIDE SEQUENCE [LARGE SCALE GENOMIC DNA]</scope>
    <source>
        <strain evidence="4 5">H1</strain>
    </source>
</reference>
<dbReference type="InterPro" id="IPR051200">
    <property type="entry name" value="Host-pathogen_enzymatic-act"/>
</dbReference>
<dbReference type="OrthoDB" id="55891at2"/>
<feature type="chain" id="PRO_5021829914" evidence="2">
    <location>
        <begin position="22"/>
        <end position="352"/>
    </location>
</feature>
<dbReference type="InterPro" id="IPR048433">
    <property type="entry name" value="YNCE-like_beta-prop"/>
</dbReference>
<evidence type="ECO:0000256" key="2">
    <source>
        <dbReference type="SAM" id="SignalP"/>
    </source>
</evidence>
<dbReference type="RefSeq" id="WP_143719203.1">
    <property type="nucleotide sequence ID" value="NZ_VKDB01000001.1"/>
</dbReference>
<dbReference type="Gene3D" id="2.130.10.10">
    <property type="entry name" value="YVTN repeat-like/Quinoprotein amine dehydrogenase"/>
    <property type="match status" value="2"/>
</dbReference>
<dbReference type="EMBL" id="VKDB01000001">
    <property type="protein sequence ID" value="TSA88032.1"/>
    <property type="molecule type" value="Genomic_DNA"/>
</dbReference>
<keyword evidence="5" id="KW-1185">Reference proteome</keyword>
<sequence>MKLLRRLAVVLSLAALSPSHALNLYAHTAAGMLSPAVKGVPARVYVPNGLDSTVSVIDPKTFKVLSTFRVDTEPQHVVAAHDLQTLYVVSDKGRQSLTPIDPRSGQPGKPVPTPDPYNLYFTPDGKYALVVAENQARLDFLAVKTMTPAFSIAVPCQGVNHMDFSPDGQHLLAACEFSGDLIKLDLTSRGVTGKLHVGGMPQDVRIAPDGKVYYVADMMSNGLHVIDGSGPVPKKIGFIPTGKGAHGLYPSRDATRLFISNRDEGSVSVLNFAKRKLIAKWKIPGGGSPDMGSVSADGKQLWLSGRRSNVVYVFDTKSGTLLKKIKVGNGPHGLTFFPQPGRYSLGHTGNYR</sequence>
<gene>
    <name evidence="4" type="ORF">FNU79_02025</name>
</gene>
<dbReference type="Proteomes" id="UP000316092">
    <property type="component" value="Unassembled WGS sequence"/>
</dbReference>
<dbReference type="AlphaFoldDB" id="A0A553V6H6"/>
<evidence type="ECO:0000313" key="5">
    <source>
        <dbReference type="Proteomes" id="UP000316092"/>
    </source>
</evidence>
<protein>
    <submittedName>
        <fullName evidence="4">Beta-propeller fold lactonase family protein</fullName>
    </submittedName>
</protein>
<evidence type="ECO:0000313" key="4">
    <source>
        <dbReference type="EMBL" id="TSA88032.1"/>
    </source>
</evidence>
<dbReference type="SUPFAM" id="SSF50974">
    <property type="entry name" value="Nitrous oxide reductase, N-terminal domain"/>
    <property type="match status" value="1"/>
</dbReference>
<accession>A0A553V6H6</accession>
<name>A0A553V6H6_9DEIO</name>
<keyword evidence="1 2" id="KW-0732">Signal</keyword>